<evidence type="ECO:0000256" key="2">
    <source>
        <dbReference type="ARBA" id="ARBA00022723"/>
    </source>
</evidence>
<keyword evidence="4" id="KW-0862">Zinc</keyword>
<dbReference type="Pfam" id="PF12867">
    <property type="entry name" value="DinB_2"/>
    <property type="match status" value="1"/>
</dbReference>
<dbReference type="Proteomes" id="UP000479293">
    <property type="component" value="Unassembled WGS sequence"/>
</dbReference>
<dbReference type="HAMAP" id="MF_01256">
    <property type="entry name" value="YfiT_hydrol"/>
    <property type="match status" value="1"/>
</dbReference>
<dbReference type="InterPro" id="IPR024775">
    <property type="entry name" value="DinB-like"/>
</dbReference>
<dbReference type="EMBL" id="WHLY01000002">
    <property type="protein sequence ID" value="MPR32950.1"/>
    <property type="molecule type" value="Genomic_DNA"/>
</dbReference>
<dbReference type="InterPro" id="IPR034660">
    <property type="entry name" value="DinB/YfiT-like"/>
</dbReference>
<dbReference type="GO" id="GO:0046872">
    <property type="term" value="F:metal ion binding"/>
    <property type="evidence" value="ECO:0007669"/>
    <property type="project" value="UniProtKB-KW"/>
</dbReference>
<sequence length="180" mass="21178">MTPELEDLRYPIGRFQKKDQYSPDEIKSNIQIISALPSKFMNLLGGWDDEKLDTPYRPDGWTIRQLVHHVADSHMNAYVRFRLALTEDSPTIKPYMENLWAELPDAKSAQVDLSLQLMKYIHLRWVLLMNSLDGDDLARTYVHPETGRIYPLSEVIALYAWHSEHHYQQAFTLAQRNHWQ</sequence>
<evidence type="ECO:0000256" key="1">
    <source>
        <dbReference type="ARBA" id="ARBA00022490"/>
    </source>
</evidence>
<dbReference type="InterPro" id="IPR023774">
    <property type="entry name" value="Put_metal_dep_hydrolase_YfiT"/>
</dbReference>
<gene>
    <name evidence="6" type="ORF">GBK04_06155</name>
</gene>
<evidence type="ECO:0000313" key="6">
    <source>
        <dbReference type="EMBL" id="MPR32950.1"/>
    </source>
</evidence>
<dbReference type="NCBIfam" id="NF009807">
    <property type="entry name" value="PRK13291.1"/>
    <property type="match status" value="1"/>
</dbReference>
<evidence type="ECO:0000313" key="7">
    <source>
        <dbReference type="Proteomes" id="UP000479293"/>
    </source>
</evidence>
<evidence type="ECO:0000259" key="5">
    <source>
        <dbReference type="Pfam" id="PF12867"/>
    </source>
</evidence>
<organism evidence="6 7">
    <name type="scientific">Salmonirosea aquatica</name>
    <dbReference type="NCBI Taxonomy" id="2654236"/>
    <lineage>
        <taxon>Bacteria</taxon>
        <taxon>Pseudomonadati</taxon>
        <taxon>Bacteroidota</taxon>
        <taxon>Cytophagia</taxon>
        <taxon>Cytophagales</taxon>
        <taxon>Spirosomataceae</taxon>
        <taxon>Salmonirosea</taxon>
    </lineage>
</organism>
<dbReference type="SUPFAM" id="SSF109854">
    <property type="entry name" value="DinB/YfiT-like putative metalloenzymes"/>
    <property type="match status" value="1"/>
</dbReference>
<dbReference type="RefSeq" id="WP_152757824.1">
    <property type="nucleotide sequence ID" value="NZ_WHLY01000002.1"/>
</dbReference>
<protein>
    <submittedName>
        <fullName evidence="6">Putative metal-dependent hydrolase</fullName>
    </submittedName>
</protein>
<dbReference type="GO" id="GO:0016787">
    <property type="term" value="F:hydrolase activity"/>
    <property type="evidence" value="ECO:0007669"/>
    <property type="project" value="UniProtKB-KW"/>
</dbReference>
<evidence type="ECO:0000256" key="3">
    <source>
        <dbReference type="ARBA" id="ARBA00022801"/>
    </source>
</evidence>
<dbReference type="AlphaFoldDB" id="A0A7C9FBS5"/>
<evidence type="ECO:0000256" key="4">
    <source>
        <dbReference type="ARBA" id="ARBA00022833"/>
    </source>
</evidence>
<feature type="domain" description="DinB-like" evidence="5">
    <location>
        <begin position="37"/>
        <end position="170"/>
    </location>
</feature>
<dbReference type="Gene3D" id="1.20.120.450">
    <property type="entry name" value="dinb family like domain"/>
    <property type="match status" value="1"/>
</dbReference>
<keyword evidence="2" id="KW-0479">Metal-binding</keyword>
<proteinExistence type="inferred from homology"/>
<reference evidence="6 7" key="1">
    <citation type="submission" date="2019-10" db="EMBL/GenBank/DDBJ databases">
        <title>Draft Genome Sequence of Cytophagaceae sp. SJW1-29.</title>
        <authorList>
            <person name="Choi A."/>
        </authorList>
    </citation>
    <scope>NUCLEOTIDE SEQUENCE [LARGE SCALE GENOMIC DNA]</scope>
    <source>
        <strain evidence="6 7">SJW1-29</strain>
    </source>
</reference>
<comment type="caution">
    <text evidence="6">The sequence shown here is derived from an EMBL/GenBank/DDBJ whole genome shotgun (WGS) entry which is preliminary data.</text>
</comment>
<accession>A0A7C9FBS5</accession>
<keyword evidence="7" id="KW-1185">Reference proteome</keyword>
<name>A0A7C9FBS5_9BACT</name>
<keyword evidence="1" id="KW-0963">Cytoplasm</keyword>
<keyword evidence="3 6" id="KW-0378">Hydrolase</keyword>